<evidence type="ECO:0000313" key="15">
    <source>
        <dbReference type="Proteomes" id="UP000596074"/>
    </source>
</evidence>
<dbReference type="CDD" id="cd00483">
    <property type="entry name" value="HPPK"/>
    <property type="match status" value="1"/>
</dbReference>
<dbReference type="NCBIfam" id="TIGR01498">
    <property type="entry name" value="folK"/>
    <property type="match status" value="1"/>
</dbReference>
<keyword evidence="6" id="KW-0547">Nucleotide-binding</keyword>
<evidence type="ECO:0000256" key="9">
    <source>
        <dbReference type="ARBA" id="ARBA00022909"/>
    </source>
</evidence>
<dbReference type="InterPro" id="IPR000550">
    <property type="entry name" value="Hppk"/>
</dbReference>
<dbReference type="GO" id="GO:0005524">
    <property type="term" value="F:ATP binding"/>
    <property type="evidence" value="ECO:0007669"/>
    <property type="project" value="UniProtKB-KW"/>
</dbReference>
<dbReference type="GO" id="GO:0003848">
    <property type="term" value="F:2-amino-4-hydroxy-6-hydroxymethyldihydropteridine diphosphokinase activity"/>
    <property type="evidence" value="ECO:0007669"/>
    <property type="project" value="UniProtKB-EC"/>
</dbReference>
<dbReference type="Proteomes" id="UP000596074">
    <property type="component" value="Chromosome"/>
</dbReference>
<sequence length="168" mass="18695">MAETTRCYIGLGANLDDPAAQIRTALQALARLPHCRLLRVSSLYGSKPLGPQDQPDYLNAVAELDTQLEPLALLDALQAQEQQQGRIKRRHWGERCIDLDLLLYGNTTMRSERLNIPHHELNNRSFVVEPLRELNPDLQLPDGTALASLTPTFGGELVRIAPLSRPEG</sequence>
<evidence type="ECO:0000256" key="1">
    <source>
        <dbReference type="ARBA" id="ARBA00005051"/>
    </source>
</evidence>
<dbReference type="GO" id="GO:0016301">
    <property type="term" value="F:kinase activity"/>
    <property type="evidence" value="ECO:0007669"/>
    <property type="project" value="UniProtKB-KW"/>
</dbReference>
<comment type="function">
    <text evidence="10">Catalyzes the transfer of pyrophosphate from adenosine triphosphate (ATP) to 6-hydroxymethyl-7,8-dihydropterin, an enzymatic step in folate biosynthesis pathway.</text>
</comment>
<feature type="domain" description="7,8-dihydro-6-hydroxymethylpterin-pyrophosphokinase" evidence="13">
    <location>
        <begin position="91"/>
        <end position="102"/>
    </location>
</feature>
<comment type="similarity">
    <text evidence="2">Belongs to the HPPK family.</text>
</comment>
<dbReference type="PANTHER" id="PTHR43071:SF1">
    <property type="entry name" value="2-AMINO-4-HYDROXY-6-HYDROXYMETHYLDIHYDROPTERIDINE PYROPHOSPHOKINASE"/>
    <property type="match status" value="1"/>
</dbReference>
<gene>
    <name evidence="14" type="primary">folK</name>
    <name evidence="14" type="ORF">GJQ55_01915</name>
</gene>
<dbReference type="AlphaFoldDB" id="A0A9X7UY68"/>
<evidence type="ECO:0000256" key="4">
    <source>
        <dbReference type="ARBA" id="ARBA00016218"/>
    </source>
</evidence>
<evidence type="ECO:0000256" key="11">
    <source>
        <dbReference type="ARBA" id="ARBA00029766"/>
    </source>
</evidence>
<dbReference type="GO" id="GO:0046656">
    <property type="term" value="P:folic acid biosynthetic process"/>
    <property type="evidence" value="ECO:0007669"/>
    <property type="project" value="UniProtKB-KW"/>
</dbReference>
<evidence type="ECO:0000256" key="7">
    <source>
        <dbReference type="ARBA" id="ARBA00022777"/>
    </source>
</evidence>
<dbReference type="EMBL" id="CP046056">
    <property type="protein sequence ID" value="QQD23306.1"/>
    <property type="molecule type" value="Genomic_DNA"/>
</dbReference>
<protein>
    <recommendedName>
        <fullName evidence="4">2-amino-4-hydroxy-6-hydroxymethyldihydropteridine pyrophosphokinase</fullName>
        <ecNumber evidence="3">2.7.6.3</ecNumber>
    </recommendedName>
    <alternativeName>
        <fullName evidence="11">6-hydroxymethyl-7,8-dihydropterin pyrophosphokinase</fullName>
    </alternativeName>
    <alternativeName>
        <fullName evidence="12">7,8-dihydro-6-hydroxymethylpterin-pyrophosphokinase</fullName>
    </alternativeName>
</protein>
<evidence type="ECO:0000256" key="2">
    <source>
        <dbReference type="ARBA" id="ARBA00005810"/>
    </source>
</evidence>
<dbReference type="InterPro" id="IPR035907">
    <property type="entry name" value="Hppk_sf"/>
</dbReference>
<evidence type="ECO:0000313" key="14">
    <source>
        <dbReference type="EMBL" id="QQD23306.1"/>
    </source>
</evidence>
<evidence type="ECO:0000259" key="13">
    <source>
        <dbReference type="PROSITE" id="PS00794"/>
    </source>
</evidence>
<dbReference type="SUPFAM" id="SSF55083">
    <property type="entry name" value="6-hydroxymethyl-7,8-dihydropterin pyrophosphokinase, HPPK"/>
    <property type="match status" value="1"/>
</dbReference>
<evidence type="ECO:0000256" key="12">
    <source>
        <dbReference type="ARBA" id="ARBA00033413"/>
    </source>
</evidence>
<accession>A0A9X7UY68</accession>
<dbReference type="Gene3D" id="3.30.70.560">
    <property type="entry name" value="7,8-Dihydro-6-hydroxymethylpterin-pyrophosphokinase HPPK"/>
    <property type="match status" value="1"/>
</dbReference>
<comment type="pathway">
    <text evidence="1">Cofactor biosynthesis; tetrahydrofolate biosynthesis; 2-amino-4-hydroxy-6-hydroxymethyl-7,8-dihydropteridine diphosphate from 7,8-dihydroneopterin triphosphate: step 4/4.</text>
</comment>
<evidence type="ECO:0000256" key="10">
    <source>
        <dbReference type="ARBA" id="ARBA00029409"/>
    </source>
</evidence>
<keyword evidence="5 14" id="KW-0808">Transferase</keyword>
<proteinExistence type="inferred from homology"/>
<dbReference type="PANTHER" id="PTHR43071">
    <property type="entry name" value="2-AMINO-4-HYDROXY-6-HYDROXYMETHYLDIHYDROPTERIDINE PYROPHOSPHOKINASE"/>
    <property type="match status" value="1"/>
</dbReference>
<organism evidence="14 15">
    <name type="scientific">Venatoribacter cucullus</name>
    <dbReference type="NCBI Taxonomy" id="2661630"/>
    <lineage>
        <taxon>Bacteria</taxon>
        <taxon>Pseudomonadati</taxon>
        <taxon>Pseudomonadota</taxon>
        <taxon>Gammaproteobacteria</taxon>
        <taxon>Oceanospirillales</taxon>
        <taxon>Oceanospirillaceae</taxon>
        <taxon>Venatoribacter</taxon>
    </lineage>
</organism>
<keyword evidence="8" id="KW-0067">ATP-binding</keyword>
<evidence type="ECO:0000256" key="6">
    <source>
        <dbReference type="ARBA" id="ARBA00022741"/>
    </source>
</evidence>
<keyword evidence="9" id="KW-0289">Folate biosynthesis</keyword>
<keyword evidence="15" id="KW-1185">Reference proteome</keyword>
<reference evidence="14 15" key="1">
    <citation type="submission" date="2019-11" db="EMBL/GenBank/DDBJ databases">
        <title>Venatorbacter sp. nov. a predator of Campylobacter and other Gram-negative bacteria.</title>
        <authorList>
            <person name="Saeedi A."/>
            <person name="Cummings N.J."/>
            <person name="Connerton I.F."/>
            <person name="Connerton P.L."/>
        </authorList>
    </citation>
    <scope>NUCLEOTIDE SEQUENCE [LARGE SCALE GENOMIC DNA]</scope>
    <source>
        <strain evidence="14">XL5</strain>
    </source>
</reference>
<dbReference type="KEGG" id="vcw:GJQ55_01915"/>
<evidence type="ECO:0000256" key="5">
    <source>
        <dbReference type="ARBA" id="ARBA00022679"/>
    </source>
</evidence>
<keyword evidence="7" id="KW-0418">Kinase</keyword>
<name>A0A9X7UY68_9GAMM</name>
<dbReference type="RefSeq" id="WP_228345830.1">
    <property type="nucleotide sequence ID" value="NZ_CP046056.1"/>
</dbReference>
<dbReference type="Pfam" id="PF01288">
    <property type="entry name" value="HPPK"/>
    <property type="match status" value="1"/>
</dbReference>
<dbReference type="PROSITE" id="PS00794">
    <property type="entry name" value="HPPK"/>
    <property type="match status" value="1"/>
</dbReference>
<evidence type="ECO:0000256" key="8">
    <source>
        <dbReference type="ARBA" id="ARBA00022840"/>
    </source>
</evidence>
<evidence type="ECO:0000256" key="3">
    <source>
        <dbReference type="ARBA" id="ARBA00013253"/>
    </source>
</evidence>
<dbReference type="EC" id="2.7.6.3" evidence="3"/>